<keyword evidence="7" id="KW-1185">Reference proteome</keyword>
<name>A0ABM8V3U9_THEXY</name>
<dbReference type="InterPro" id="IPR023753">
    <property type="entry name" value="FAD/NAD-binding_dom"/>
</dbReference>
<dbReference type="PANTHER" id="PTHR48105">
    <property type="entry name" value="THIOREDOXIN REDUCTASE 1-RELATED-RELATED"/>
    <property type="match status" value="1"/>
</dbReference>
<evidence type="ECO:0000256" key="1">
    <source>
        <dbReference type="ARBA" id="ARBA00001974"/>
    </source>
</evidence>
<dbReference type="InterPro" id="IPR036188">
    <property type="entry name" value="FAD/NAD-bd_sf"/>
</dbReference>
<evidence type="ECO:0000313" key="7">
    <source>
        <dbReference type="Proteomes" id="UP000681526"/>
    </source>
</evidence>
<evidence type="ECO:0000259" key="5">
    <source>
        <dbReference type="Pfam" id="PF07992"/>
    </source>
</evidence>
<dbReference type="Proteomes" id="UP000681526">
    <property type="component" value="Unassembled WGS sequence"/>
</dbReference>
<evidence type="ECO:0000256" key="3">
    <source>
        <dbReference type="ARBA" id="ARBA00022630"/>
    </source>
</evidence>
<evidence type="ECO:0000313" key="6">
    <source>
        <dbReference type="EMBL" id="CAG5085874.1"/>
    </source>
</evidence>
<dbReference type="EMBL" id="CAJRAY010000042">
    <property type="protein sequence ID" value="CAG5085874.1"/>
    <property type="molecule type" value="Genomic_DNA"/>
</dbReference>
<accession>A0ABM8V3U9</accession>
<sequence length="321" mass="34059">MRVYECAIIGGGIAGLQAAIQLGRYRHTVVVVDAGDGRSSLCRGYHNLLGFPEGVSGETLRRAGREQASRYGVTFIGGVATAVRREPAGGGTGGRPDGDGLFVVSLEGGAEVRALRLLIATGVKDRIPDWPELKQCLGITVFICPDCDGWETIGRRTLVLGAGDAGAHLALELTPWTRDIVYVNHELKALDPAAAVRLREAGIPMIETPVAKLLADEGRLRGVRLADGTELQAERAFLGFGGNEVRSSLAAMLGARLASSRHIEVDPRTKLTSVPHVWAAGDVTVHSEQTAIAMGDGLQAAIWMHKSLTLREPLPLAPRGS</sequence>
<reference evidence="6 7" key="1">
    <citation type="submission" date="2021-04" db="EMBL/GenBank/DDBJ databases">
        <authorList>
            <person name="Rakotoarivonina H."/>
        </authorList>
    </citation>
    <scope>NUCLEOTIDE SEQUENCE [LARGE SCALE GENOMIC DNA]</scope>
    <source>
        <strain evidence="6 7">XE</strain>
    </source>
</reference>
<feature type="domain" description="FAD/NAD(P)-binding" evidence="5">
    <location>
        <begin position="5"/>
        <end position="297"/>
    </location>
</feature>
<comment type="cofactor">
    <cofactor evidence="1">
        <name>FAD</name>
        <dbReference type="ChEBI" id="CHEBI:57692"/>
    </cofactor>
</comment>
<dbReference type="PRINTS" id="PR00469">
    <property type="entry name" value="PNDRDTASEII"/>
</dbReference>
<protein>
    <submittedName>
        <fullName evidence="6">Thioredoxin reductase</fullName>
    </submittedName>
</protein>
<dbReference type="Pfam" id="PF07992">
    <property type="entry name" value="Pyr_redox_2"/>
    <property type="match status" value="1"/>
</dbReference>
<keyword evidence="4" id="KW-0560">Oxidoreductase</keyword>
<dbReference type="InterPro" id="IPR050097">
    <property type="entry name" value="Ferredoxin-NADP_redctase_2"/>
</dbReference>
<dbReference type="RefSeq" id="WP_213484379.1">
    <property type="nucleotide sequence ID" value="NZ_CAJRAY010000042.1"/>
</dbReference>
<dbReference type="PRINTS" id="PR00368">
    <property type="entry name" value="FADPNR"/>
</dbReference>
<keyword evidence="3" id="KW-0285">Flavoprotein</keyword>
<organism evidence="6 7">
    <name type="scientific">Thermobacillus xylanilyticus</name>
    <dbReference type="NCBI Taxonomy" id="76633"/>
    <lineage>
        <taxon>Bacteria</taxon>
        <taxon>Bacillati</taxon>
        <taxon>Bacillota</taxon>
        <taxon>Bacilli</taxon>
        <taxon>Bacillales</taxon>
        <taxon>Paenibacillaceae</taxon>
        <taxon>Thermobacillus</taxon>
    </lineage>
</organism>
<gene>
    <name evidence="6" type="primary">txxe 1608-trxB</name>
    <name evidence="6" type="ORF">TXXE_09260</name>
</gene>
<dbReference type="Gene3D" id="3.50.50.60">
    <property type="entry name" value="FAD/NAD(P)-binding domain"/>
    <property type="match status" value="2"/>
</dbReference>
<evidence type="ECO:0000256" key="4">
    <source>
        <dbReference type="ARBA" id="ARBA00023002"/>
    </source>
</evidence>
<proteinExistence type="predicted"/>
<dbReference type="SUPFAM" id="SSF51905">
    <property type="entry name" value="FAD/NAD(P)-binding domain"/>
    <property type="match status" value="1"/>
</dbReference>
<comment type="caution">
    <text evidence="6">The sequence shown here is derived from an EMBL/GenBank/DDBJ whole genome shotgun (WGS) entry which is preliminary data.</text>
</comment>
<comment type="subunit">
    <text evidence="2">Homodimer.</text>
</comment>
<evidence type="ECO:0000256" key="2">
    <source>
        <dbReference type="ARBA" id="ARBA00011738"/>
    </source>
</evidence>